<dbReference type="PANTHER" id="PTHR12913:SF1">
    <property type="entry name" value="COLD SHOCK DOMAIN-CONTAINING PROTEIN E1"/>
    <property type="match status" value="1"/>
</dbReference>
<dbReference type="InterPro" id="IPR012340">
    <property type="entry name" value="NA-bd_OB-fold"/>
</dbReference>
<dbReference type="Proteomes" id="UP001145742">
    <property type="component" value="Unassembled WGS sequence"/>
</dbReference>
<evidence type="ECO:0000313" key="9">
    <source>
        <dbReference type="EMBL" id="KAJ7408655.1"/>
    </source>
</evidence>
<evidence type="ECO:0000256" key="7">
    <source>
        <dbReference type="ARBA" id="ARBA00044751"/>
    </source>
</evidence>
<evidence type="ECO:0000256" key="4">
    <source>
        <dbReference type="ARBA" id="ARBA00022737"/>
    </source>
</evidence>
<feature type="domain" description="CSD" evidence="8">
    <location>
        <begin position="328"/>
        <end position="390"/>
    </location>
</feature>
<dbReference type="CDD" id="cd04458">
    <property type="entry name" value="CSP_CDS"/>
    <property type="match status" value="1"/>
</dbReference>
<dbReference type="EMBL" id="WHWB01034531">
    <property type="protein sequence ID" value="KAJ7408655.1"/>
    <property type="molecule type" value="Genomic_DNA"/>
</dbReference>
<dbReference type="SMART" id="SM00357">
    <property type="entry name" value="CSP"/>
    <property type="match status" value="2"/>
</dbReference>
<protein>
    <recommendedName>
        <fullName evidence="8">CSD domain-containing protein</fullName>
    </recommendedName>
</protein>
<dbReference type="Gene3D" id="2.40.50.140">
    <property type="entry name" value="Nucleic acid-binding proteins"/>
    <property type="match status" value="2"/>
</dbReference>
<dbReference type="Pfam" id="PF05769">
    <property type="entry name" value="SIKE"/>
    <property type="match status" value="1"/>
</dbReference>
<dbReference type="PROSITE" id="PS51857">
    <property type="entry name" value="CSD_2"/>
    <property type="match status" value="2"/>
</dbReference>
<comment type="subcellular location">
    <subcellularLocation>
        <location evidence="1">Cytoplasm</location>
    </subcellularLocation>
</comment>
<name>A0ABQ9CZ92_9PASS</name>
<keyword evidence="10" id="KW-1185">Reference proteome</keyword>
<dbReference type="Pfam" id="PF00313">
    <property type="entry name" value="CSD"/>
    <property type="match status" value="2"/>
</dbReference>
<dbReference type="PANTHER" id="PTHR12913">
    <property type="entry name" value="UNR PROTEIN N-RAS UPSTREAM GENE PROTEIN"/>
    <property type="match status" value="1"/>
</dbReference>
<dbReference type="InterPro" id="IPR019844">
    <property type="entry name" value="CSD_CS"/>
</dbReference>
<evidence type="ECO:0000313" key="10">
    <source>
        <dbReference type="Proteomes" id="UP001145742"/>
    </source>
</evidence>
<keyword evidence="4" id="KW-0677">Repeat</keyword>
<comment type="similarity">
    <text evidence="7">Belongs to the UNR family.</text>
</comment>
<dbReference type="SUPFAM" id="SSF50249">
    <property type="entry name" value="Nucleic acid-binding proteins"/>
    <property type="match status" value="2"/>
</dbReference>
<evidence type="ECO:0000256" key="1">
    <source>
        <dbReference type="ARBA" id="ARBA00004496"/>
    </source>
</evidence>
<dbReference type="InterPro" id="IPR002059">
    <property type="entry name" value="CSP_DNA-bd"/>
</dbReference>
<dbReference type="PROSITE" id="PS00352">
    <property type="entry name" value="CSD_1"/>
    <property type="match status" value="2"/>
</dbReference>
<organism evidence="9 10">
    <name type="scientific">Willisornis vidua</name>
    <name type="common">Xingu scale-backed antbird</name>
    <dbReference type="NCBI Taxonomy" id="1566151"/>
    <lineage>
        <taxon>Eukaryota</taxon>
        <taxon>Metazoa</taxon>
        <taxon>Chordata</taxon>
        <taxon>Craniata</taxon>
        <taxon>Vertebrata</taxon>
        <taxon>Euteleostomi</taxon>
        <taxon>Archelosauria</taxon>
        <taxon>Archosauria</taxon>
        <taxon>Dinosauria</taxon>
        <taxon>Saurischia</taxon>
        <taxon>Theropoda</taxon>
        <taxon>Coelurosauria</taxon>
        <taxon>Aves</taxon>
        <taxon>Neognathae</taxon>
        <taxon>Neoaves</taxon>
        <taxon>Telluraves</taxon>
        <taxon>Australaves</taxon>
        <taxon>Passeriformes</taxon>
        <taxon>Thamnophilidae</taxon>
        <taxon>Willisornis</taxon>
    </lineage>
</organism>
<keyword evidence="5" id="KW-0694">RNA-binding</keyword>
<evidence type="ECO:0000256" key="6">
    <source>
        <dbReference type="ARBA" id="ARBA00023054"/>
    </source>
</evidence>
<dbReference type="InterPro" id="IPR056400">
    <property type="entry name" value="CSDE1"/>
</dbReference>
<sequence>MSCTIDKILTDARTLLERLKEHDTAAESLIDQSAVLHRRVAAMRDAGAGCAEQGPGVAAERPDPSRLRPHVVLAQENTQIRDLQQENRELWVSLEEHQDALELIMSKYRKQMLQLLEGRKGEDAEPVLKVHEANSVEIEGQIDRICEMGEVMRKAVQVDDDQFFKVQEKLAQLEMSFDPNLLHNNGHNGYPNGTSAALRETGVIEKLLTSYGFIQCSERQARLFFHCSQYNGNLQELKVGDDVEFEVSSDRRTGKPIAIKLVKIKPEILPEERINGQEVFYLTYTPEDVEGNVQLETGDKINFIIDTNKHTGAVSARNIMLLKKKQARCQGVVCAMKEAFGFIERGDVVKEIFFHYSEFKGDLETLQPGDDVEFTIKDRNGKEVATDVRLLPQGTVIFEDISIEHFEGTVTKVIPKVPSKNQSDPLPGRIKVDFVIPKELPFGDKDTKSKVTLLESDHVRFNISTDRRDKLERATNIEVLPNTFQFTNETREMASNWLEKF</sequence>
<keyword evidence="6" id="KW-0175">Coiled coil</keyword>
<gene>
    <name evidence="9" type="ORF">WISP_119266</name>
</gene>
<comment type="caution">
    <text evidence="9">The sequence shown here is derived from an EMBL/GenBank/DDBJ whole genome shotgun (WGS) entry which is preliminary data.</text>
</comment>
<accession>A0ABQ9CZ92</accession>
<reference evidence="9" key="1">
    <citation type="submission" date="2019-10" db="EMBL/GenBank/DDBJ databases">
        <authorList>
            <person name="Soares A.E.R."/>
            <person name="Aleixo A."/>
            <person name="Schneider P."/>
            <person name="Miyaki C.Y."/>
            <person name="Schneider M.P."/>
            <person name="Mello C."/>
            <person name="Vasconcelos A.T.R."/>
        </authorList>
    </citation>
    <scope>NUCLEOTIDE SEQUENCE</scope>
    <source>
        <tissue evidence="9">Muscle</tissue>
    </source>
</reference>
<evidence type="ECO:0000256" key="5">
    <source>
        <dbReference type="ARBA" id="ARBA00022884"/>
    </source>
</evidence>
<proteinExistence type="inferred from homology"/>
<dbReference type="Pfam" id="PF23456">
    <property type="entry name" value="CSDE1"/>
    <property type="match status" value="2"/>
</dbReference>
<dbReference type="InterPro" id="IPR008555">
    <property type="entry name" value="SIKE"/>
</dbReference>
<keyword evidence="3" id="KW-0963">Cytoplasm</keyword>
<comment type="similarity">
    <text evidence="2">Belongs to the SIKE family.</text>
</comment>
<evidence type="ECO:0000259" key="8">
    <source>
        <dbReference type="PROSITE" id="PS51857"/>
    </source>
</evidence>
<evidence type="ECO:0000256" key="3">
    <source>
        <dbReference type="ARBA" id="ARBA00022490"/>
    </source>
</evidence>
<evidence type="ECO:0000256" key="2">
    <source>
        <dbReference type="ARBA" id="ARBA00005537"/>
    </source>
</evidence>
<feature type="domain" description="CSD" evidence="8">
    <location>
        <begin position="199"/>
        <end position="263"/>
    </location>
</feature>
<dbReference type="InterPro" id="IPR011129">
    <property type="entry name" value="CSD"/>
</dbReference>